<accession>A0A8J4XRB5</accession>
<proteinExistence type="predicted"/>
<dbReference type="AlphaFoldDB" id="A0A8J4XRB5"/>
<sequence>MPVFEAVVSKQKAMILSLTPASSTLLQDHCSHVSASRIRACRDPKKELGVIFPCEGGRRCGPPYRQRGTGGVFRPNQAQTLSGISWFRSSTIFSAAALSPQFVLRWTVLFENRPYPQMSFPKELER</sequence>
<evidence type="ECO:0000313" key="1">
    <source>
        <dbReference type="EMBL" id="KAG0712603.1"/>
    </source>
</evidence>
<organism evidence="1 2">
    <name type="scientific">Chionoecetes opilio</name>
    <name type="common">Atlantic snow crab</name>
    <name type="synonym">Cancer opilio</name>
    <dbReference type="NCBI Taxonomy" id="41210"/>
    <lineage>
        <taxon>Eukaryota</taxon>
        <taxon>Metazoa</taxon>
        <taxon>Ecdysozoa</taxon>
        <taxon>Arthropoda</taxon>
        <taxon>Crustacea</taxon>
        <taxon>Multicrustacea</taxon>
        <taxon>Malacostraca</taxon>
        <taxon>Eumalacostraca</taxon>
        <taxon>Eucarida</taxon>
        <taxon>Decapoda</taxon>
        <taxon>Pleocyemata</taxon>
        <taxon>Brachyura</taxon>
        <taxon>Eubrachyura</taxon>
        <taxon>Majoidea</taxon>
        <taxon>Majidae</taxon>
        <taxon>Chionoecetes</taxon>
    </lineage>
</organism>
<keyword evidence="2" id="KW-1185">Reference proteome</keyword>
<comment type="caution">
    <text evidence="1">The sequence shown here is derived from an EMBL/GenBank/DDBJ whole genome shotgun (WGS) entry which is preliminary data.</text>
</comment>
<name>A0A8J4XRB5_CHIOP</name>
<dbReference type="Proteomes" id="UP000770661">
    <property type="component" value="Unassembled WGS sequence"/>
</dbReference>
<dbReference type="EMBL" id="JACEEZ010022284">
    <property type="protein sequence ID" value="KAG0712603.1"/>
    <property type="molecule type" value="Genomic_DNA"/>
</dbReference>
<evidence type="ECO:0000313" key="2">
    <source>
        <dbReference type="Proteomes" id="UP000770661"/>
    </source>
</evidence>
<gene>
    <name evidence="1" type="ORF">GWK47_018128</name>
</gene>
<protein>
    <submittedName>
        <fullName evidence="1">Uncharacterized protein</fullName>
    </submittedName>
</protein>
<reference evidence="1" key="1">
    <citation type="submission" date="2020-07" db="EMBL/GenBank/DDBJ databases">
        <title>The High-quality genome of the commercially important snow crab, Chionoecetes opilio.</title>
        <authorList>
            <person name="Jeong J.-H."/>
            <person name="Ryu S."/>
        </authorList>
    </citation>
    <scope>NUCLEOTIDE SEQUENCE</scope>
    <source>
        <strain evidence="1">MADBK_172401_WGS</strain>
        <tissue evidence="1">Digestive gland</tissue>
    </source>
</reference>